<evidence type="ECO:0000259" key="4">
    <source>
        <dbReference type="Pfam" id="PF00501"/>
    </source>
</evidence>
<feature type="domain" description="AMP-dependent synthetase/ligase" evidence="4">
    <location>
        <begin position="288"/>
        <end position="518"/>
    </location>
</feature>
<evidence type="ECO:0000256" key="2">
    <source>
        <dbReference type="ARBA" id="ARBA00006432"/>
    </source>
</evidence>
<dbReference type="Gene3D" id="3.30.300.30">
    <property type="match status" value="1"/>
</dbReference>
<accession>A0A2A4J5N5</accession>
<keyword evidence="3" id="KW-0576">Peroxisome</keyword>
<dbReference type="InterPro" id="IPR042099">
    <property type="entry name" value="ANL_N_sf"/>
</dbReference>
<dbReference type="GO" id="GO:0004467">
    <property type="term" value="F:long-chain fatty acid-CoA ligase activity"/>
    <property type="evidence" value="ECO:0007669"/>
    <property type="project" value="TreeGrafter"/>
</dbReference>
<evidence type="ECO:0000313" key="6">
    <source>
        <dbReference type="EMBL" id="PCG67395.1"/>
    </source>
</evidence>
<dbReference type="Gene3D" id="3.40.50.12780">
    <property type="entry name" value="N-terminal domain of ligase-like"/>
    <property type="match status" value="2"/>
</dbReference>
<feature type="domain" description="AMP-dependent synthetase/ligase" evidence="4">
    <location>
        <begin position="80"/>
        <end position="264"/>
    </location>
</feature>
<dbReference type="EMBL" id="NWSH01002874">
    <property type="protein sequence ID" value="PCG67395.1"/>
    <property type="molecule type" value="Genomic_DNA"/>
</dbReference>
<dbReference type="InterPro" id="IPR025110">
    <property type="entry name" value="AMP-bd_C"/>
</dbReference>
<dbReference type="Pfam" id="PF13193">
    <property type="entry name" value="AMP-binding_C"/>
    <property type="match status" value="1"/>
</dbReference>
<proteinExistence type="inferred from homology"/>
<evidence type="ECO:0000259" key="5">
    <source>
        <dbReference type="Pfam" id="PF13193"/>
    </source>
</evidence>
<dbReference type="InterPro" id="IPR045851">
    <property type="entry name" value="AMP-bd_C_sf"/>
</dbReference>
<evidence type="ECO:0000256" key="3">
    <source>
        <dbReference type="ARBA" id="ARBA00023140"/>
    </source>
</evidence>
<evidence type="ECO:0000256" key="1">
    <source>
        <dbReference type="ARBA" id="ARBA00004275"/>
    </source>
</evidence>
<dbReference type="Pfam" id="PF00501">
    <property type="entry name" value="AMP-binding"/>
    <property type="match status" value="2"/>
</dbReference>
<comment type="similarity">
    <text evidence="2">Belongs to the ATP-dependent AMP-binding enzyme family.</text>
</comment>
<dbReference type="AlphaFoldDB" id="A0A2A4J5N5"/>
<dbReference type="STRING" id="7102.A0A2A4J5N5"/>
<dbReference type="SUPFAM" id="SSF56801">
    <property type="entry name" value="Acetyl-CoA synthetase-like"/>
    <property type="match status" value="2"/>
</dbReference>
<dbReference type="CDD" id="cd05911">
    <property type="entry name" value="Firefly_Luc_like"/>
    <property type="match status" value="1"/>
</dbReference>
<dbReference type="InterPro" id="IPR000873">
    <property type="entry name" value="AMP-dep_synth/lig_dom"/>
</dbReference>
<dbReference type="GO" id="GO:0046949">
    <property type="term" value="P:fatty-acyl-CoA biosynthetic process"/>
    <property type="evidence" value="ECO:0007669"/>
    <property type="project" value="TreeGrafter"/>
</dbReference>
<dbReference type="PANTHER" id="PTHR24096:SF394">
    <property type="entry name" value="LUCIFERIN 4-MONOOXYGENASE"/>
    <property type="match status" value="1"/>
</dbReference>
<name>A0A2A4J5N5_HELVI</name>
<comment type="caution">
    <text evidence="6">The sequence shown here is derived from an EMBL/GenBank/DDBJ whole genome shotgun (WGS) entry which is preliminary data.</text>
</comment>
<sequence>MSSLKVLRGNLARQIFNSFAGAKNAKKSNRELLSYSRLLSRSLATQTATAVDNKFLSSPWGEIEVGKETLTEFVFSDIESWTDAPSVTCGASGRSYDYGMMRMMIERCAGALAGPLKLAHGERIGLILPNIPEFVVLIHGAMRAGLVVTFANPLYTADEVKRQFSDCNVKAIATIEMFMPVAQEVAKSLKDYKGTIWVGGEDDKSQGVYGLRSLLMADHQADLPTVSADEVCLIPYSSGTTGMPKGVMLTHKNLVSNLKQTQCPKMMKYEGEKGVYGLRSLLMADHQADLPTVSADEVCLIPYSSGTTGMPKGVMLTHKNLVSNLKQTQCPKMMKYEGEKGKGDVLLTVPPFFHIYGFNGILNYNLKLGYHVVTMPRFTPDDYIKCLEEYQPTTLFVVPSLLAFLATHPSVKKEHLQWVETIMVGAAPTTDSMLEKFLLKCEKTKDQIKLLQGYGMTESSPVTLMTPYTYPYSKVGSVGQLVPSTQARVVSLTTGEMLGPHKSGELWLRGPQVMKGYWNNEKATKETVDSDGWLHTGDVAYYDDEFYFYIVDRTKELIKVKGNQVSPTEIENIIMERPEVADVAVVGVPDPLAGEVPKAFVVLKPKQKLTEKDITDLVAQKLTRYKHLDGGVVFLESIPRNAAGKIMRNELKVLGIKKR</sequence>
<feature type="domain" description="AMP-binding enzyme C-terminal" evidence="5">
    <location>
        <begin position="569"/>
        <end position="645"/>
    </location>
</feature>
<dbReference type="PROSITE" id="PS00455">
    <property type="entry name" value="AMP_BINDING"/>
    <property type="match status" value="2"/>
</dbReference>
<dbReference type="FunFam" id="3.30.300.30:FF:000007">
    <property type="entry name" value="4-coumarate--CoA ligase 2"/>
    <property type="match status" value="1"/>
</dbReference>
<gene>
    <name evidence="6" type="ORF">B5V51_6461</name>
</gene>
<protein>
    <submittedName>
        <fullName evidence="6">Uncharacterized protein</fullName>
    </submittedName>
</protein>
<reference evidence="6" key="1">
    <citation type="submission" date="2017-09" db="EMBL/GenBank/DDBJ databases">
        <title>Contemporary evolution of a Lepidopteran species, Heliothis virescens, in response to modern agricultural practices.</title>
        <authorList>
            <person name="Fritz M.L."/>
            <person name="Deyonke A.M."/>
            <person name="Papanicolaou A."/>
            <person name="Micinski S."/>
            <person name="Westbrook J."/>
            <person name="Gould F."/>
        </authorList>
    </citation>
    <scope>NUCLEOTIDE SEQUENCE [LARGE SCALE GENOMIC DNA]</scope>
    <source>
        <strain evidence="6">HvINT-</strain>
        <tissue evidence="6">Whole body</tissue>
    </source>
</reference>
<dbReference type="GO" id="GO:0005777">
    <property type="term" value="C:peroxisome"/>
    <property type="evidence" value="ECO:0007669"/>
    <property type="project" value="UniProtKB-SubCell"/>
</dbReference>
<dbReference type="PANTHER" id="PTHR24096">
    <property type="entry name" value="LONG-CHAIN-FATTY-ACID--COA LIGASE"/>
    <property type="match status" value="1"/>
</dbReference>
<comment type="subcellular location">
    <subcellularLocation>
        <location evidence="1">Peroxisome</location>
    </subcellularLocation>
</comment>
<organism evidence="6">
    <name type="scientific">Heliothis virescens</name>
    <name type="common">Tobacco budworm moth</name>
    <dbReference type="NCBI Taxonomy" id="7102"/>
    <lineage>
        <taxon>Eukaryota</taxon>
        <taxon>Metazoa</taxon>
        <taxon>Ecdysozoa</taxon>
        <taxon>Arthropoda</taxon>
        <taxon>Hexapoda</taxon>
        <taxon>Insecta</taxon>
        <taxon>Pterygota</taxon>
        <taxon>Neoptera</taxon>
        <taxon>Endopterygota</taxon>
        <taxon>Lepidoptera</taxon>
        <taxon>Glossata</taxon>
        <taxon>Ditrysia</taxon>
        <taxon>Noctuoidea</taxon>
        <taxon>Noctuidae</taxon>
        <taxon>Heliothinae</taxon>
        <taxon>Heliothis</taxon>
    </lineage>
</organism>
<dbReference type="InterPro" id="IPR020845">
    <property type="entry name" value="AMP-binding_CS"/>
</dbReference>